<sequence>MDDQGSGPLKSIADLARLAGVSVSTVSRALTGKGALNKGTRARIQALADHHGFRMNVAAQNLRLGRTGAIAVLMPLGHARGQQLSDPFFLTMLGYLADALTDRGYDLLLSRVLPDRDDWLDTFIRTGRTDGVIVIGQSDQGAALARAAASYRPLVVWGEQVRGDGPVTVGTDNEAGGRLAAQHLVDRGRRTLAFFGDVGVPEFAARHVGFLAGLPPELRDDVVLVTSPVTSEASEATARDWFAAGNRPDGIFAASDVVALSLIAAAQQQGLQVPQDISIVGFDDIPLARLTRPALSTIRQDIEMGAHHLVDLLVRRIGGEDAGSVQIAPELLVRESS</sequence>
<evidence type="ECO:0000313" key="6">
    <source>
        <dbReference type="EMBL" id="KAA9031345.1"/>
    </source>
</evidence>
<feature type="domain" description="HTH lacI-type" evidence="4">
    <location>
        <begin position="10"/>
        <end position="64"/>
    </location>
</feature>
<dbReference type="Gene3D" id="3.40.50.2300">
    <property type="match status" value="2"/>
</dbReference>
<dbReference type="Pfam" id="PF13377">
    <property type="entry name" value="Peripla_BP_3"/>
    <property type="match status" value="1"/>
</dbReference>
<evidence type="ECO:0000259" key="4">
    <source>
        <dbReference type="PROSITE" id="PS50932"/>
    </source>
</evidence>
<evidence type="ECO:0000313" key="7">
    <source>
        <dbReference type="Proteomes" id="UP000325933"/>
    </source>
</evidence>
<accession>A0A5J5I502</accession>
<evidence type="ECO:0000256" key="2">
    <source>
        <dbReference type="ARBA" id="ARBA00023125"/>
    </source>
</evidence>
<gene>
    <name evidence="6" type="ORF">F4U95_06875</name>
    <name evidence="5" type="ORF">F4U96_06925</name>
</gene>
<dbReference type="EMBL" id="VYQA01000004">
    <property type="protein sequence ID" value="KAA9031345.1"/>
    <property type="molecule type" value="Genomic_DNA"/>
</dbReference>
<dbReference type="Gene3D" id="1.10.260.40">
    <property type="entry name" value="lambda repressor-like DNA-binding domains"/>
    <property type="match status" value="1"/>
</dbReference>
<dbReference type="GO" id="GO:0003700">
    <property type="term" value="F:DNA-binding transcription factor activity"/>
    <property type="evidence" value="ECO:0007669"/>
    <property type="project" value="TreeGrafter"/>
</dbReference>
<dbReference type="InterPro" id="IPR000843">
    <property type="entry name" value="HTH_LacI"/>
</dbReference>
<name>A0A5J5I502_9SPHN</name>
<dbReference type="Proteomes" id="UP000325933">
    <property type="component" value="Unassembled WGS sequence"/>
</dbReference>
<organism evidence="6 7">
    <name type="scientific">Sphingobium limneticum</name>
    <dbReference type="NCBI Taxonomy" id="1007511"/>
    <lineage>
        <taxon>Bacteria</taxon>
        <taxon>Pseudomonadati</taxon>
        <taxon>Pseudomonadota</taxon>
        <taxon>Alphaproteobacteria</taxon>
        <taxon>Sphingomonadales</taxon>
        <taxon>Sphingomonadaceae</taxon>
        <taxon>Sphingobium</taxon>
    </lineage>
</organism>
<evidence type="ECO:0000256" key="3">
    <source>
        <dbReference type="ARBA" id="ARBA00023163"/>
    </source>
</evidence>
<dbReference type="PANTHER" id="PTHR30146:SF120">
    <property type="entry name" value="ALANINE RACEMASE"/>
    <property type="match status" value="1"/>
</dbReference>
<dbReference type="InterPro" id="IPR028082">
    <property type="entry name" value="Peripla_BP_I"/>
</dbReference>
<evidence type="ECO:0000256" key="1">
    <source>
        <dbReference type="ARBA" id="ARBA00023015"/>
    </source>
</evidence>
<dbReference type="RefSeq" id="WP_150425107.1">
    <property type="nucleotide sequence ID" value="NZ_VYQA01000004.1"/>
</dbReference>
<dbReference type="CDD" id="cd01392">
    <property type="entry name" value="HTH_LacI"/>
    <property type="match status" value="1"/>
</dbReference>
<keyword evidence="3" id="KW-0804">Transcription</keyword>
<comment type="caution">
    <text evidence="6">The sequence shown here is derived from an EMBL/GenBank/DDBJ whole genome shotgun (WGS) entry which is preliminary data.</text>
</comment>
<keyword evidence="8" id="KW-1185">Reference proteome</keyword>
<dbReference type="PROSITE" id="PS50932">
    <property type="entry name" value="HTH_LACI_2"/>
    <property type="match status" value="1"/>
</dbReference>
<dbReference type="GO" id="GO:0000976">
    <property type="term" value="F:transcription cis-regulatory region binding"/>
    <property type="evidence" value="ECO:0007669"/>
    <property type="project" value="TreeGrafter"/>
</dbReference>
<proteinExistence type="predicted"/>
<protein>
    <submittedName>
        <fullName evidence="6">LacI family transcriptional regulator</fullName>
    </submittedName>
</protein>
<dbReference type="SUPFAM" id="SSF53822">
    <property type="entry name" value="Periplasmic binding protein-like I"/>
    <property type="match status" value="1"/>
</dbReference>
<dbReference type="InterPro" id="IPR046335">
    <property type="entry name" value="LacI/GalR-like_sensor"/>
</dbReference>
<dbReference type="PANTHER" id="PTHR30146">
    <property type="entry name" value="LACI-RELATED TRANSCRIPTIONAL REPRESSOR"/>
    <property type="match status" value="1"/>
</dbReference>
<dbReference type="AlphaFoldDB" id="A0A5J5I502"/>
<dbReference type="InterPro" id="IPR010982">
    <property type="entry name" value="Lambda_DNA-bd_dom_sf"/>
</dbReference>
<reference evidence="7 8" key="1">
    <citation type="submission" date="2019-09" db="EMBL/GenBank/DDBJ databases">
        <authorList>
            <person name="Feng G."/>
        </authorList>
    </citation>
    <scope>NUCLEOTIDE SEQUENCE [LARGE SCALE GENOMIC DNA]</scope>
    <source>
        <strain evidence="6 7">KACC 19283</strain>
        <strain evidence="5 8">KACC 19284</strain>
    </source>
</reference>
<dbReference type="EMBL" id="VYQB01000004">
    <property type="protein sequence ID" value="KAA9018773.1"/>
    <property type="molecule type" value="Genomic_DNA"/>
</dbReference>
<evidence type="ECO:0000313" key="8">
    <source>
        <dbReference type="Proteomes" id="UP000326364"/>
    </source>
</evidence>
<dbReference type="PROSITE" id="PS00356">
    <property type="entry name" value="HTH_LACI_1"/>
    <property type="match status" value="1"/>
</dbReference>
<keyword evidence="2" id="KW-0238">DNA-binding</keyword>
<dbReference type="Proteomes" id="UP000326364">
    <property type="component" value="Unassembled WGS sequence"/>
</dbReference>
<dbReference type="SMART" id="SM00354">
    <property type="entry name" value="HTH_LACI"/>
    <property type="match status" value="1"/>
</dbReference>
<evidence type="ECO:0000313" key="5">
    <source>
        <dbReference type="EMBL" id="KAA9018773.1"/>
    </source>
</evidence>
<dbReference type="Pfam" id="PF00356">
    <property type="entry name" value="LacI"/>
    <property type="match status" value="1"/>
</dbReference>
<dbReference type="SUPFAM" id="SSF47413">
    <property type="entry name" value="lambda repressor-like DNA-binding domains"/>
    <property type="match status" value="1"/>
</dbReference>
<keyword evidence="1" id="KW-0805">Transcription regulation</keyword>